<reference evidence="2 3" key="1">
    <citation type="journal article" date="2016" name="Nat. Commun.">
        <title>Thousands of microbial genomes shed light on interconnected biogeochemical processes in an aquifer system.</title>
        <authorList>
            <person name="Anantharaman K."/>
            <person name="Brown C.T."/>
            <person name="Hug L.A."/>
            <person name="Sharon I."/>
            <person name="Castelle C.J."/>
            <person name="Probst A.J."/>
            <person name="Thomas B.C."/>
            <person name="Singh A."/>
            <person name="Wilkins M.J."/>
            <person name="Karaoz U."/>
            <person name="Brodie E.L."/>
            <person name="Williams K.H."/>
            <person name="Hubbard S.S."/>
            <person name="Banfield J.F."/>
        </authorList>
    </citation>
    <scope>NUCLEOTIDE SEQUENCE [LARGE SCALE GENOMIC DNA]</scope>
</reference>
<evidence type="ECO:0000313" key="3">
    <source>
        <dbReference type="Proteomes" id="UP000178348"/>
    </source>
</evidence>
<dbReference type="InterPro" id="IPR016193">
    <property type="entry name" value="Cytidine_deaminase-like"/>
</dbReference>
<feature type="domain" description="CMP/dCMP-type deaminase" evidence="1">
    <location>
        <begin position="19"/>
        <end position="159"/>
    </location>
</feature>
<accession>A0A1G2CL20</accession>
<sequence>MGNVNYPYLPEGRSFGYVPSSHPMMREARRVCEEQSTDKNHPTGSVLVRDGRVLAEGANQASFKNPALLEFHRTKFCLRRFLHIKTGTRYWLCPGCASPAQHSEQVVIRNARVKNSDSREADIYLWGHWWCCKPCWDAIIAAGVRNVYLAEGAERSFRN</sequence>
<dbReference type="AlphaFoldDB" id="A0A1G2CL20"/>
<dbReference type="Gene3D" id="3.40.140.10">
    <property type="entry name" value="Cytidine Deaminase, domain 2"/>
    <property type="match status" value="1"/>
</dbReference>
<name>A0A1G2CL20_9BACT</name>
<evidence type="ECO:0000259" key="1">
    <source>
        <dbReference type="PROSITE" id="PS51747"/>
    </source>
</evidence>
<evidence type="ECO:0000313" key="2">
    <source>
        <dbReference type="EMBL" id="OGZ02094.1"/>
    </source>
</evidence>
<organism evidence="2 3">
    <name type="scientific">Candidatus Liptonbacteria bacterium RIFCSPLOWO2_01_FULL_53_13</name>
    <dbReference type="NCBI Taxonomy" id="1798651"/>
    <lineage>
        <taxon>Bacteria</taxon>
        <taxon>Candidatus Liptoniibacteriota</taxon>
    </lineage>
</organism>
<dbReference type="InterPro" id="IPR002125">
    <property type="entry name" value="CMP_dCMP_dom"/>
</dbReference>
<dbReference type="EMBL" id="MHLB01000023">
    <property type="protein sequence ID" value="OGZ02094.1"/>
    <property type="molecule type" value="Genomic_DNA"/>
</dbReference>
<proteinExistence type="predicted"/>
<protein>
    <recommendedName>
        <fullName evidence="1">CMP/dCMP-type deaminase domain-containing protein</fullName>
    </recommendedName>
</protein>
<dbReference type="Pfam" id="PF00383">
    <property type="entry name" value="dCMP_cyt_deam_1"/>
    <property type="match status" value="1"/>
</dbReference>
<dbReference type="Proteomes" id="UP000178348">
    <property type="component" value="Unassembled WGS sequence"/>
</dbReference>
<dbReference type="PROSITE" id="PS51747">
    <property type="entry name" value="CYT_DCMP_DEAMINASES_2"/>
    <property type="match status" value="1"/>
</dbReference>
<dbReference type="SUPFAM" id="SSF53927">
    <property type="entry name" value="Cytidine deaminase-like"/>
    <property type="match status" value="1"/>
</dbReference>
<dbReference type="GO" id="GO:0003824">
    <property type="term" value="F:catalytic activity"/>
    <property type="evidence" value="ECO:0007669"/>
    <property type="project" value="InterPro"/>
</dbReference>
<comment type="caution">
    <text evidence="2">The sequence shown here is derived from an EMBL/GenBank/DDBJ whole genome shotgun (WGS) entry which is preliminary data.</text>
</comment>
<gene>
    <name evidence="2" type="ORF">A2946_02885</name>
</gene>